<proteinExistence type="predicted"/>
<sequence length="113" mass="12797">MNWFELLLLCALGAALWFWLDSLRAREIGIAAARQSCAEEGLQFLDETVAGRSLKLVRDDDGVLRWQRVFAFEYSDTGNNRCSGSVTMLGHQVELLHVRPHLYVVPSAHETLH</sequence>
<protein>
    <submittedName>
        <fullName evidence="1">DUF3301 domain-containing protein</fullName>
    </submittedName>
</protein>
<dbReference type="AlphaFoldDB" id="A0A930BWJ6"/>
<dbReference type="EMBL" id="JABZMI010000147">
    <property type="protein sequence ID" value="MBF1165070.1"/>
    <property type="molecule type" value="Genomic_DNA"/>
</dbReference>
<dbReference type="RefSeq" id="WP_027458684.1">
    <property type="nucleotide sequence ID" value="NZ_JARBJQ010000001.1"/>
</dbReference>
<dbReference type="InterPro" id="IPR021732">
    <property type="entry name" value="DUF3301"/>
</dbReference>
<evidence type="ECO:0000313" key="1">
    <source>
        <dbReference type="EMBL" id="MBF1165070.1"/>
    </source>
</evidence>
<accession>A0A930BWJ6</accession>
<organism evidence="1 2">
    <name type="scientific">Dechloromonas agitata</name>
    <dbReference type="NCBI Taxonomy" id="73030"/>
    <lineage>
        <taxon>Bacteria</taxon>
        <taxon>Pseudomonadati</taxon>
        <taxon>Pseudomonadota</taxon>
        <taxon>Betaproteobacteria</taxon>
        <taxon>Rhodocyclales</taxon>
        <taxon>Azonexaceae</taxon>
        <taxon>Dechloromonas</taxon>
    </lineage>
</organism>
<dbReference type="Pfam" id="PF11743">
    <property type="entry name" value="DUF3301"/>
    <property type="match status" value="1"/>
</dbReference>
<evidence type="ECO:0000313" key="2">
    <source>
        <dbReference type="Proteomes" id="UP000718593"/>
    </source>
</evidence>
<gene>
    <name evidence="1" type="ORF">HXL68_08515</name>
</gene>
<reference evidence="1" key="1">
    <citation type="submission" date="2020-04" db="EMBL/GenBank/DDBJ databases">
        <title>Deep metagenomics examines the oral microbiome during advanced dental caries in children, revealing novel taxa and co-occurrences with host molecules.</title>
        <authorList>
            <person name="Baker J.L."/>
            <person name="Morton J.T."/>
            <person name="Dinis M."/>
            <person name="Alvarez R."/>
            <person name="Tran N.C."/>
            <person name="Knight R."/>
            <person name="Edlund A."/>
        </authorList>
    </citation>
    <scope>NUCLEOTIDE SEQUENCE</scope>
    <source>
        <strain evidence="1">JCVI_32_bin.24</strain>
    </source>
</reference>
<dbReference type="Proteomes" id="UP000718593">
    <property type="component" value="Unassembled WGS sequence"/>
</dbReference>
<name>A0A930BWJ6_9RHOO</name>
<comment type="caution">
    <text evidence="1">The sequence shown here is derived from an EMBL/GenBank/DDBJ whole genome shotgun (WGS) entry which is preliminary data.</text>
</comment>